<keyword evidence="4 8" id="KW-0028">Amino-acid biosynthesis</keyword>
<evidence type="ECO:0000313" key="11">
    <source>
        <dbReference type="Proteomes" id="UP000316688"/>
    </source>
</evidence>
<gene>
    <name evidence="8" type="primary">argA</name>
    <name evidence="10" type="ORF">FPL11_00760</name>
</gene>
<name>A0A557RMB1_9GAMM</name>
<dbReference type="InterPro" id="IPR001048">
    <property type="entry name" value="Asp/Glu/Uridylate_kinase"/>
</dbReference>
<accession>A0A557RMB1</accession>
<dbReference type="PROSITE" id="PS51186">
    <property type="entry name" value="GNAT"/>
    <property type="match status" value="1"/>
</dbReference>
<reference evidence="10 11" key="1">
    <citation type="submission" date="2019-07" db="EMBL/GenBank/DDBJ databases">
        <title>Reclasification of Spiribacter aquaticus.</title>
        <authorList>
            <person name="Leon M.J."/>
            <person name="Sanchez-Porro C."/>
            <person name="Ventosa A."/>
        </authorList>
    </citation>
    <scope>NUCLEOTIDE SEQUENCE [LARGE SCALE GENOMIC DNA]</scope>
    <source>
        <strain evidence="10 11">SP30</strain>
    </source>
</reference>
<dbReference type="CDD" id="cd04301">
    <property type="entry name" value="NAT_SF"/>
    <property type="match status" value="1"/>
</dbReference>
<evidence type="ECO:0000256" key="1">
    <source>
        <dbReference type="ARBA" id="ARBA00004925"/>
    </source>
</evidence>
<dbReference type="GO" id="GO:0005737">
    <property type="term" value="C:cytoplasm"/>
    <property type="evidence" value="ECO:0007669"/>
    <property type="project" value="UniProtKB-SubCell"/>
</dbReference>
<evidence type="ECO:0000256" key="8">
    <source>
        <dbReference type="HAMAP-Rule" id="MF_01105"/>
    </source>
</evidence>
<dbReference type="AlphaFoldDB" id="A0A557RMB1"/>
<evidence type="ECO:0000259" key="9">
    <source>
        <dbReference type="PROSITE" id="PS51186"/>
    </source>
</evidence>
<comment type="caution">
    <text evidence="10">The sequence shown here is derived from an EMBL/GenBank/DDBJ whole genome shotgun (WGS) entry which is preliminary data.</text>
</comment>
<dbReference type="InterPro" id="IPR010167">
    <property type="entry name" value="NH2A_AcTrfase"/>
</dbReference>
<dbReference type="Gene3D" id="3.40.1160.10">
    <property type="entry name" value="Acetylglutamate kinase-like"/>
    <property type="match status" value="1"/>
</dbReference>
<comment type="catalytic activity">
    <reaction evidence="7 8">
        <text>L-glutamate + acetyl-CoA = N-acetyl-L-glutamate + CoA + H(+)</text>
        <dbReference type="Rhea" id="RHEA:24292"/>
        <dbReference type="ChEBI" id="CHEBI:15378"/>
        <dbReference type="ChEBI" id="CHEBI:29985"/>
        <dbReference type="ChEBI" id="CHEBI:44337"/>
        <dbReference type="ChEBI" id="CHEBI:57287"/>
        <dbReference type="ChEBI" id="CHEBI:57288"/>
        <dbReference type="EC" id="2.3.1.1"/>
    </reaction>
</comment>
<dbReference type="NCBIfam" id="NF003641">
    <property type="entry name" value="PRK05279.1"/>
    <property type="match status" value="1"/>
</dbReference>
<evidence type="ECO:0000256" key="4">
    <source>
        <dbReference type="ARBA" id="ARBA00022605"/>
    </source>
</evidence>
<keyword evidence="8" id="KW-0963">Cytoplasm</keyword>
<dbReference type="Pfam" id="PF00583">
    <property type="entry name" value="Acetyltransf_1"/>
    <property type="match status" value="1"/>
</dbReference>
<dbReference type="NCBIfam" id="TIGR01890">
    <property type="entry name" value="N-Ac-Glu-synth"/>
    <property type="match status" value="1"/>
</dbReference>
<keyword evidence="6 8" id="KW-0012">Acyltransferase</keyword>
<dbReference type="CDD" id="cd04237">
    <property type="entry name" value="AAK_NAGS-ABP"/>
    <property type="match status" value="1"/>
</dbReference>
<comment type="subcellular location">
    <subcellularLocation>
        <location evidence="8">Cytoplasm</location>
    </subcellularLocation>
</comment>
<keyword evidence="3 8" id="KW-0055">Arginine biosynthesis</keyword>
<dbReference type="RefSeq" id="WP_144346839.1">
    <property type="nucleotide sequence ID" value="NZ_VMKP01000001.1"/>
</dbReference>
<dbReference type="EMBL" id="VMKP01000001">
    <property type="protein sequence ID" value="TVO66262.1"/>
    <property type="molecule type" value="Genomic_DNA"/>
</dbReference>
<dbReference type="InterPro" id="IPR000182">
    <property type="entry name" value="GNAT_dom"/>
</dbReference>
<evidence type="ECO:0000256" key="5">
    <source>
        <dbReference type="ARBA" id="ARBA00022679"/>
    </source>
</evidence>
<dbReference type="PIRSF" id="PIRSF000423">
    <property type="entry name" value="ArgA"/>
    <property type="match status" value="1"/>
</dbReference>
<dbReference type="InterPro" id="IPR016181">
    <property type="entry name" value="Acyl_CoA_acyltransferase"/>
</dbReference>
<proteinExistence type="inferred from homology"/>
<dbReference type="SUPFAM" id="SSF55729">
    <property type="entry name" value="Acyl-CoA N-acyltransferases (Nat)"/>
    <property type="match status" value="1"/>
</dbReference>
<dbReference type="PANTHER" id="PTHR30602">
    <property type="entry name" value="AMINO-ACID ACETYLTRANSFERASE"/>
    <property type="match status" value="1"/>
</dbReference>
<evidence type="ECO:0000256" key="3">
    <source>
        <dbReference type="ARBA" id="ARBA00022571"/>
    </source>
</evidence>
<dbReference type="EC" id="2.3.1.1" evidence="8"/>
<evidence type="ECO:0000256" key="7">
    <source>
        <dbReference type="ARBA" id="ARBA00048372"/>
    </source>
</evidence>
<dbReference type="GO" id="GO:0006526">
    <property type="term" value="P:L-arginine biosynthetic process"/>
    <property type="evidence" value="ECO:0007669"/>
    <property type="project" value="UniProtKB-UniRule"/>
</dbReference>
<feature type="domain" description="N-acetyltransferase" evidence="9">
    <location>
        <begin position="292"/>
        <end position="439"/>
    </location>
</feature>
<dbReference type="Gene3D" id="3.40.630.30">
    <property type="match status" value="1"/>
</dbReference>
<dbReference type="Pfam" id="PF00696">
    <property type="entry name" value="AA_kinase"/>
    <property type="match status" value="1"/>
</dbReference>
<keyword evidence="11" id="KW-1185">Reference proteome</keyword>
<dbReference type="UniPathway" id="UPA00068">
    <property type="reaction ID" value="UER00106"/>
</dbReference>
<evidence type="ECO:0000256" key="6">
    <source>
        <dbReference type="ARBA" id="ARBA00023315"/>
    </source>
</evidence>
<dbReference type="HAMAP" id="MF_01105">
    <property type="entry name" value="N_acetyl_glu_synth"/>
    <property type="match status" value="1"/>
</dbReference>
<sequence length="439" mass="47143">MTDRLDAWVDWFRQSSPFIHAHRGRTFVISVGGEALSEGTAAALVHDLALLNGLGIRLVLVPGARPQVEERLNARGAAIRYANGLRVTDAEALDAVVDAVGSVRLAIEALFSMGLANSPMAGLRLQVASGNFVTARPLGVRAGVDHLHTGEVRRIDTAAVRQRLDDGAVVLMSPLGVSPTGEQFNLYAEDVAVAAARGLQADKLLFLHEGEGLMNADGTPLGELTLDEARERFEAAPADAGPLHAQVNRAIAACRGGVPRVHLLPRQRDGALLGELFSRDGVGTLIMPQAFERLRAAGIDDISGILALIAPLEADGTLVRRTRERLETEIDDFTVMDREGTVVACAALHRIDGTSAAEIACLVVHPDYRDGHRGRQLLARLERDALAAGCDRLFVLTTRTAHWFREQGFAPTATESLPAERRAFYNLGRGSKVLVKALV</sequence>
<organism evidence="10 11">
    <name type="scientific">Spiribacter aquaticus</name>
    <dbReference type="NCBI Taxonomy" id="1935996"/>
    <lineage>
        <taxon>Bacteria</taxon>
        <taxon>Pseudomonadati</taxon>
        <taxon>Pseudomonadota</taxon>
        <taxon>Gammaproteobacteria</taxon>
        <taxon>Chromatiales</taxon>
        <taxon>Ectothiorhodospiraceae</taxon>
        <taxon>Spiribacter</taxon>
    </lineage>
</organism>
<protein>
    <recommendedName>
        <fullName evidence="8">Amino-acid acetyltransferase</fullName>
        <ecNumber evidence="8">2.3.1.1</ecNumber>
    </recommendedName>
    <alternativeName>
        <fullName evidence="8">N-acetylglutamate synthase</fullName>
        <shortName evidence="8">AGS</shortName>
        <shortName evidence="8">NAGS</shortName>
    </alternativeName>
</protein>
<dbReference type="InterPro" id="IPR033719">
    <property type="entry name" value="NAGS_kin"/>
</dbReference>
<keyword evidence="5 8" id="KW-0808">Transferase</keyword>
<comment type="similarity">
    <text evidence="2 8">Belongs to the acetyltransferase family. ArgA subfamily.</text>
</comment>
<comment type="miscellaneous">
    <text evidence="8">In bacteria which possess the bifunctional enzyme ornithine acetyltransferase/N-acetylglutamate synthase (ArgJ), ArgA fulfills an anaplerotic role.</text>
</comment>
<dbReference type="SUPFAM" id="SSF53633">
    <property type="entry name" value="Carbamate kinase-like"/>
    <property type="match status" value="1"/>
</dbReference>
<dbReference type="PANTHER" id="PTHR30602:SF12">
    <property type="entry name" value="AMINO-ACID ACETYLTRANSFERASE NAGS1, CHLOROPLASTIC-RELATED"/>
    <property type="match status" value="1"/>
</dbReference>
<evidence type="ECO:0000313" key="10">
    <source>
        <dbReference type="EMBL" id="TVO66262.1"/>
    </source>
</evidence>
<dbReference type="Proteomes" id="UP000316688">
    <property type="component" value="Unassembled WGS sequence"/>
</dbReference>
<dbReference type="GO" id="GO:0004042">
    <property type="term" value="F:L-glutamate N-acetyltransferase activity"/>
    <property type="evidence" value="ECO:0007669"/>
    <property type="project" value="UniProtKB-UniRule"/>
</dbReference>
<comment type="pathway">
    <text evidence="1 8">Amino-acid biosynthesis; L-arginine biosynthesis; N(2)-acetyl-L-ornithine from L-glutamate: step 1/4.</text>
</comment>
<dbReference type="InterPro" id="IPR036393">
    <property type="entry name" value="AceGlu_kinase-like_sf"/>
</dbReference>
<evidence type="ECO:0000256" key="2">
    <source>
        <dbReference type="ARBA" id="ARBA00009145"/>
    </source>
</evidence>